<keyword evidence="2" id="KW-0808">Transferase</keyword>
<dbReference type="PANTHER" id="PTHR30307">
    <property type="entry name" value="S-ADENOSYLMETHIONINE:TRNA RIBOSYLTRANSFERASE-ISOMERASE"/>
    <property type="match status" value="1"/>
</dbReference>
<dbReference type="GO" id="GO:0051075">
    <property type="term" value="F:S-adenosylmethionine:tRNA ribosyltransferase-isomerase activity"/>
    <property type="evidence" value="ECO:0007669"/>
    <property type="project" value="TreeGrafter"/>
</dbReference>
<reference evidence="5 6" key="1">
    <citation type="submission" date="2016-10" db="EMBL/GenBank/DDBJ databases">
        <authorList>
            <person name="Varghese N."/>
            <person name="Submissions S."/>
        </authorList>
    </citation>
    <scope>NUCLEOTIDE SEQUENCE [LARGE SCALE GENOMIC DNA]</scope>
    <source>
        <strain evidence="5 6">DSM 25353</strain>
    </source>
</reference>
<evidence type="ECO:0000256" key="4">
    <source>
        <dbReference type="ARBA" id="ARBA00022785"/>
    </source>
</evidence>
<comment type="caution">
    <text evidence="5">The sequence shown here is derived from an EMBL/GenBank/DDBJ whole genome shotgun (WGS) entry which is preliminary data.</text>
</comment>
<dbReference type="Pfam" id="PF02547">
    <property type="entry name" value="Queuosine_synth"/>
    <property type="match status" value="1"/>
</dbReference>
<protein>
    <submittedName>
        <fullName evidence="5">S-adenosylmethionine:tRNA ribosyltransferase-isomerase</fullName>
    </submittedName>
</protein>
<accession>A0A8X8LDH7</accession>
<dbReference type="EMBL" id="FNNO01000006">
    <property type="protein sequence ID" value="SDW83746.1"/>
    <property type="molecule type" value="Genomic_DNA"/>
</dbReference>
<dbReference type="InterPro" id="IPR042119">
    <property type="entry name" value="QueA_dom2"/>
</dbReference>
<keyword evidence="1" id="KW-0963">Cytoplasm</keyword>
<sequence>MHPKALSILDFTYTLPDDRIARFPLEARDQSRLLVYRGGQISETVYVSLAGELPGGSLLVFNNTKVVEARLLFQKNTGSIIEIFCLEPHEQYPDITSAMLEKGKVWWKCLVGGAKKWKEPVLHKALSDSGIVLSAKKIEQRADHYIIELSWNDANLSFAELLHLAGALPLPPYLNRAAEESDKERYQTIYARYDGSVAAPTAGLHFTDAVFASLSQKNIRHEFVTLHVGAGTFKPVKSATMEEHDMHAEFIDVPLSVIEKLLQQWPDTIVPVGTTSLRTIESLYWLGVKTILHPDIQPAALHLTQWEPYQLKHEAISPSLALQSLINWMQQHQLQKLLTKTQIIMAPGYTLKIAKGLITNFHQPQSTLLLLVAAIVGDDWKRIYNYALEHGFRFLSYGDGCLLMSDIV</sequence>
<dbReference type="Gene3D" id="2.40.10.240">
    <property type="entry name" value="QueA-like"/>
    <property type="match status" value="1"/>
</dbReference>
<dbReference type="SUPFAM" id="SSF111337">
    <property type="entry name" value="QueA-like"/>
    <property type="match status" value="1"/>
</dbReference>
<evidence type="ECO:0000256" key="1">
    <source>
        <dbReference type="ARBA" id="ARBA00022490"/>
    </source>
</evidence>
<dbReference type="InterPro" id="IPR042118">
    <property type="entry name" value="QueA_dom1"/>
</dbReference>
<dbReference type="AlphaFoldDB" id="A0A8X8LDH7"/>
<keyword evidence="3" id="KW-0949">S-adenosyl-L-methionine</keyword>
<name>A0A8X8LDH7_9BACT</name>
<evidence type="ECO:0000313" key="5">
    <source>
        <dbReference type="EMBL" id="SDW83746.1"/>
    </source>
</evidence>
<keyword evidence="6" id="KW-1185">Reference proteome</keyword>
<proteinExistence type="predicted"/>
<evidence type="ECO:0000313" key="6">
    <source>
        <dbReference type="Proteomes" id="UP000198711"/>
    </source>
</evidence>
<evidence type="ECO:0000256" key="3">
    <source>
        <dbReference type="ARBA" id="ARBA00022691"/>
    </source>
</evidence>
<keyword evidence="4" id="KW-0671">Queuosine biosynthesis</keyword>
<dbReference type="InterPro" id="IPR003699">
    <property type="entry name" value="QueA"/>
</dbReference>
<dbReference type="Proteomes" id="UP000198711">
    <property type="component" value="Unassembled WGS sequence"/>
</dbReference>
<dbReference type="Gene3D" id="3.40.1780.10">
    <property type="entry name" value="QueA-like"/>
    <property type="match status" value="1"/>
</dbReference>
<dbReference type="RefSeq" id="WP_092723559.1">
    <property type="nucleotide sequence ID" value="NZ_FNNO01000006.1"/>
</dbReference>
<dbReference type="GO" id="GO:0008616">
    <property type="term" value="P:tRNA queuosine(34) biosynthetic process"/>
    <property type="evidence" value="ECO:0007669"/>
    <property type="project" value="UniProtKB-KW"/>
</dbReference>
<evidence type="ECO:0000256" key="2">
    <source>
        <dbReference type="ARBA" id="ARBA00022679"/>
    </source>
</evidence>
<gene>
    <name evidence="5" type="ORF">SAMN05444410_10692</name>
</gene>
<dbReference type="InterPro" id="IPR036100">
    <property type="entry name" value="QueA_sf"/>
</dbReference>
<dbReference type="PANTHER" id="PTHR30307:SF0">
    <property type="entry name" value="S-ADENOSYLMETHIONINE:TRNA RIBOSYLTRANSFERASE-ISOMERASE"/>
    <property type="match status" value="1"/>
</dbReference>
<organism evidence="5 6">
    <name type="scientific">Hydrobacter penzbergensis</name>
    <dbReference type="NCBI Taxonomy" id="1235997"/>
    <lineage>
        <taxon>Bacteria</taxon>
        <taxon>Pseudomonadati</taxon>
        <taxon>Bacteroidota</taxon>
        <taxon>Chitinophagia</taxon>
        <taxon>Chitinophagales</taxon>
        <taxon>Chitinophagaceae</taxon>
        <taxon>Hydrobacter</taxon>
    </lineage>
</organism>